<evidence type="ECO:0000256" key="1">
    <source>
        <dbReference type="SAM" id="MobiDB-lite"/>
    </source>
</evidence>
<evidence type="ECO:0000313" key="3">
    <source>
        <dbReference type="Proteomes" id="UP000007517"/>
    </source>
</evidence>
<gene>
    <name evidence="2" type="ordered locus">BLASA_0337</name>
</gene>
<dbReference type="HOGENOM" id="CLU_2663769_0_0_11"/>
<evidence type="ECO:0000313" key="2">
    <source>
        <dbReference type="EMBL" id="CCG01314.1"/>
    </source>
</evidence>
<proteinExistence type="predicted"/>
<protein>
    <submittedName>
        <fullName evidence="2">Uncharacterized protein</fullName>
    </submittedName>
</protein>
<feature type="region of interest" description="Disordered" evidence="1">
    <location>
        <begin position="26"/>
        <end position="75"/>
    </location>
</feature>
<organism evidence="2 3">
    <name type="scientific">Blastococcus saxobsidens (strain DD2)</name>
    <dbReference type="NCBI Taxonomy" id="1146883"/>
    <lineage>
        <taxon>Bacteria</taxon>
        <taxon>Bacillati</taxon>
        <taxon>Actinomycetota</taxon>
        <taxon>Actinomycetes</taxon>
        <taxon>Geodermatophilales</taxon>
        <taxon>Geodermatophilaceae</taxon>
        <taxon>Blastococcus</taxon>
    </lineage>
</organism>
<reference evidence="3" key="2">
    <citation type="submission" date="2012-02" db="EMBL/GenBank/DDBJ databases">
        <title>Complete genome sequence of Blastococcus saxobsidens strain DD2.</title>
        <authorList>
            <person name="Genoscope."/>
        </authorList>
    </citation>
    <scope>NUCLEOTIDE SEQUENCE [LARGE SCALE GENOMIC DNA]</scope>
    <source>
        <strain evidence="3">DD2</strain>
    </source>
</reference>
<dbReference type="Proteomes" id="UP000007517">
    <property type="component" value="Chromosome"/>
</dbReference>
<sequence>MQLPYVSEDGRRYRHGGCLIGLASAERAARRGRQRAGRSDENTATGTDAGKTPLSVTPTRRSVRRHVRAGARPER</sequence>
<dbReference type="EMBL" id="FO117623">
    <property type="protein sequence ID" value="CCG01314.1"/>
    <property type="molecule type" value="Genomic_DNA"/>
</dbReference>
<dbReference type="STRING" id="1146883.BLASA_0337"/>
<keyword evidence="3" id="KW-1185">Reference proteome</keyword>
<accession>H6RM72</accession>
<name>H6RM72_BLASD</name>
<reference evidence="2 3" key="1">
    <citation type="journal article" date="2012" name="J. Bacteriol.">
        <title>Genome Sequence of Blastococcus saxobsidens DD2, a Stone-Inhabiting Bacterium.</title>
        <authorList>
            <person name="Chouaia B."/>
            <person name="Crotti E."/>
            <person name="Brusetti L."/>
            <person name="Daffonchio D."/>
            <person name="Essoussi I."/>
            <person name="Nouioui I."/>
            <person name="Sbissi I."/>
            <person name="Ghodhbane-Gtari F."/>
            <person name="Gtari M."/>
            <person name="Vacherie B."/>
            <person name="Barbe V."/>
            <person name="Medigue C."/>
            <person name="Gury J."/>
            <person name="Pujic P."/>
            <person name="Normand P."/>
        </authorList>
    </citation>
    <scope>NUCLEOTIDE SEQUENCE [LARGE SCALE GENOMIC DNA]</scope>
    <source>
        <strain evidence="2 3">DD2</strain>
    </source>
</reference>
<dbReference type="AlphaFoldDB" id="H6RM72"/>
<dbReference type="KEGG" id="bsd:BLASA_0337"/>